<feature type="transmembrane region" description="Helical" evidence="2">
    <location>
        <begin position="41"/>
        <end position="65"/>
    </location>
</feature>
<dbReference type="EMBL" id="CP059851">
    <property type="protein sequence ID" value="QMW22542.1"/>
    <property type="molecule type" value="Genomic_DNA"/>
</dbReference>
<dbReference type="GO" id="GO:0005737">
    <property type="term" value="C:cytoplasm"/>
    <property type="evidence" value="ECO:0007669"/>
    <property type="project" value="TreeGrafter"/>
</dbReference>
<proteinExistence type="predicted"/>
<dbReference type="Pfam" id="PF13561">
    <property type="entry name" value="adh_short_C2"/>
    <property type="match status" value="1"/>
</dbReference>
<dbReference type="AlphaFoldDB" id="A0A7G5IGQ0"/>
<dbReference type="InterPro" id="IPR036291">
    <property type="entry name" value="NAD(P)-bd_dom_sf"/>
</dbReference>
<reference evidence="3 4" key="1">
    <citation type="submission" date="2020-07" db="EMBL/GenBank/DDBJ databases">
        <title>Complete genome sequence for Sandaracinobacter sp. M6.</title>
        <authorList>
            <person name="Tang Y."/>
            <person name="Liu Q."/>
            <person name="Guo Z."/>
            <person name="Lei P."/>
            <person name="Huang B."/>
        </authorList>
    </citation>
    <scope>NUCLEOTIDE SEQUENCE [LARGE SCALE GENOMIC DNA]</scope>
    <source>
        <strain evidence="3 4">M6</strain>
    </source>
</reference>
<keyword evidence="2" id="KW-1133">Transmembrane helix</keyword>
<evidence type="ECO:0000256" key="2">
    <source>
        <dbReference type="SAM" id="Phobius"/>
    </source>
</evidence>
<evidence type="ECO:0000313" key="3">
    <source>
        <dbReference type="EMBL" id="QMW22542.1"/>
    </source>
</evidence>
<accession>A0A7G5IGQ0</accession>
<protein>
    <submittedName>
        <fullName evidence="3">SDR family NAD(P)-dependent oxidoreductase</fullName>
    </submittedName>
</protein>
<dbReference type="InterPro" id="IPR051468">
    <property type="entry name" value="Fungal_SecMetab_SDRs"/>
</dbReference>
<keyword evidence="2" id="KW-0812">Transmembrane</keyword>
<organism evidence="3 4">
    <name type="scientific">Sandaracinobacteroides saxicola</name>
    <dbReference type="NCBI Taxonomy" id="2759707"/>
    <lineage>
        <taxon>Bacteria</taxon>
        <taxon>Pseudomonadati</taxon>
        <taxon>Pseudomonadota</taxon>
        <taxon>Alphaproteobacteria</taxon>
        <taxon>Sphingomonadales</taxon>
        <taxon>Sphingosinicellaceae</taxon>
        <taxon>Sandaracinobacteroides</taxon>
    </lineage>
</organism>
<dbReference type="PANTHER" id="PTHR43544:SF12">
    <property type="entry name" value="NAD(P)-BINDING ROSSMANN-FOLD SUPERFAMILY PROTEIN"/>
    <property type="match status" value="1"/>
</dbReference>
<name>A0A7G5IGQ0_9SPHN</name>
<dbReference type="KEGG" id="sand:H3309_14640"/>
<feature type="transmembrane region" description="Helical" evidence="2">
    <location>
        <begin position="85"/>
        <end position="105"/>
    </location>
</feature>
<dbReference type="SUPFAM" id="SSF51735">
    <property type="entry name" value="NAD(P)-binding Rossmann-fold domains"/>
    <property type="match status" value="1"/>
</dbReference>
<gene>
    <name evidence="3" type="ORF">H3309_14640</name>
</gene>
<dbReference type="PANTHER" id="PTHR43544">
    <property type="entry name" value="SHORT-CHAIN DEHYDROGENASE/REDUCTASE"/>
    <property type="match status" value="1"/>
</dbReference>
<dbReference type="Proteomes" id="UP000515292">
    <property type="component" value="Chromosome"/>
</dbReference>
<dbReference type="InterPro" id="IPR002347">
    <property type="entry name" value="SDR_fam"/>
</dbReference>
<keyword evidence="4" id="KW-1185">Reference proteome</keyword>
<dbReference type="Gene3D" id="3.40.50.720">
    <property type="entry name" value="NAD(P)-binding Rossmann-like Domain"/>
    <property type="match status" value="1"/>
</dbReference>
<keyword evidence="2" id="KW-0472">Membrane</keyword>
<evidence type="ECO:0000256" key="1">
    <source>
        <dbReference type="SAM" id="MobiDB-lite"/>
    </source>
</evidence>
<sequence>MGQARRCRRVGQQPHPQPDHGRHHAQAGRAGAPAATEGRGLTAWAIVGASGGVGGALADVIAATGAPVVRLSRRTGLDLTDEGSIAAAFAPLADLAGVIVATGLLHREDRQPERDWRQLDAAWMAENFAINTIGPALVAKHALPKLRRGDPSVFAALSARVGSIADNRLGGWHSYRASKVALNMLVRTLAIELARKNPAAVAVTLHPGTVDTGLSKPFQRNVAPEKLFTPAHSAAQLWRVIQGLTREDNGFALAWDGQRIPF</sequence>
<evidence type="ECO:0000313" key="4">
    <source>
        <dbReference type="Proteomes" id="UP000515292"/>
    </source>
</evidence>
<dbReference type="GO" id="GO:0016491">
    <property type="term" value="F:oxidoreductase activity"/>
    <property type="evidence" value="ECO:0007669"/>
    <property type="project" value="TreeGrafter"/>
</dbReference>
<feature type="region of interest" description="Disordered" evidence="1">
    <location>
        <begin position="1"/>
        <end position="34"/>
    </location>
</feature>
<dbReference type="PRINTS" id="PR00081">
    <property type="entry name" value="GDHRDH"/>
</dbReference>